<accession>A0A6N9VBJ7</accession>
<dbReference type="EMBL" id="JAAGME010000995">
    <property type="protein sequence ID" value="NEB70096.1"/>
    <property type="molecule type" value="Genomic_DNA"/>
</dbReference>
<protein>
    <submittedName>
        <fullName evidence="1">Dethiobiotin synthase</fullName>
    </submittedName>
</protein>
<evidence type="ECO:0000313" key="2">
    <source>
        <dbReference type="Proteomes" id="UP000471648"/>
    </source>
</evidence>
<dbReference type="Proteomes" id="UP000471648">
    <property type="component" value="Unassembled WGS sequence"/>
</dbReference>
<sequence length="48" mass="4337">GDLPVAAGAPLLGAVPAGAGALPGAEFAAGAAGWLAPELGGTWAVPSL</sequence>
<feature type="non-terminal residue" evidence="1">
    <location>
        <position position="1"/>
    </location>
</feature>
<evidence type="ECO:0000313" key="1">
    <source>
        <dbReference type="EMBL" id="NEB70096.1"/>
    </source>
</evidence>
<organism evidence="1 2">
    <name type="scientific">Streptomyces microflavus</name>
    <name type="common">Streptomyces lipmanii</name>
    <dbReference type="NCBI Taxonomy" id="1919"/>
    <lineage>
        <taxon>Bacteria</taxon>
        <taxon>Bacillati</taxon>
        <taxon>Actinomycetota</taxon>
        <taxon>Actinomycetes</taxon>
        <taxon>Kitasatosporales</taxon>
        <taxon>Streptomycetaceae</taxon>
        <taxon>Streptomyces</taxon>
    </lineage>
</organism>
<proteinExistence type="predicted"/>
<name>A0A6N9VBJ7_STRMI</name>
<dbReference type="AlphaFoldDB" id="A0A6N9VBJ7"/>
<reference evidence="1 2" key="1">
    <citation type="submission" date="2020-01" db="EMBL/GenBank/DDBJ databases">
        <title>Insect and environment-associated Actinomycetes.</title>
        <authorList>
            <person name="Currrie C."/>
            <person name="Chevrette M."/>
            <person name="Carlson C."/>
            <person name="Stubbendieck R."/>
            <person name="Wendt-Pienkowski E."/>
        </authorList>
    </citation>
    <scope>NUCLEOTIDE SEQUENCE [LARGE SCALE GENOMIC DNA]</scope>
    <source>
        <strain evidence="1 2">SID14438</strain>
    </source>
</reference>
<gene>
    <name evidence="1" type="ORF">G3I39_24035</name>
</gene>
<comment type="caution">
    <text evidence="1">The sequence shown here is derived from an EMBL/GenBank/DDBJ whole genome shotgun (WGS) entry which is preliminary data.</text>
</comment>